<keyword evidence="1" id="KW-1133">Transmembrane helix</keyword>
<feature type="transmembrane region" description="Helical" evidence="1">
    <location>
        <begin position="61"/>
        <end position="86"/>
    </location>
</feature>
<keyword evidence="3" id="KW-1185">Reference proteome</keyword>
<comment type="caution">
    <text evidence="2">The sequence shown here is derived from an EMBL/GenBank/DDBJ whole genome shotgun (WGS) entry which is preliminary data.</text>
</comment>
<keyword evidence="1" id="KW-0812">Transmembrane</keyword>
<keyword evidence="1" id="KW-0472">Membrane</keyword>
<proteinExistence type="predicted"/>
<evidence type="ECO:0000313" key="2">
    <source>
        <dbReference type="EMBL" id="GIF08406.1"/>
    </source>
</evidence>
<organism evidence="2 3">
    <name type="scientific">Actinoplanes siamensis</name>
    <dbReference type="NCBI Taxonomy" id="1223317"/>
    <lineage>
        <taxon>Bacteria</taxon>
        <taxon>Bacillati</taxon>
        <taxon>Actinomycetota</taxon>
        <taxon>Actinomycetes</taxon>
        <taxon>Micromonosporales</taxon>
        <taxon>Micromonosporaceae</taxon>
        <taxon>Actinoplanes</taxon>
    </lineage>
</organism>
<dbReference type="AlphaFoldDB" id="A0A919TMJ8"/>
<gene>
    <name evidence="2" type="ORF">Asi03nite_59440</name>
</gene>
<protein>
    <submittedName>
        <fullName evidence="2">Uncharacterized protein</fullName>
    </submittedName>
</protein>
<dbReference type="EMBL" id="BOMW01000062">
    <property type="protein sequence ID" value="GIF08406.1"/>
    <property type="molecule type" value="Genomic_DNA"/>
</dbReference>
<evidence type="ECO:0000256" key="1">
    <source>
        <dbReference type="SAM" id="Phobius"/>
    </source>
</evidence>
<reference evidence="2" key="1">
    <citation type="submission" date="2021-01" db="EMBL/GenBank/DDBJ databases">
        <title>Whole genome shotgun sequence of Actinoplanes siamensis NBRC 109076.</title>
        <authorList>
            <person name="Komaki H."/>
            <person name="Tamura T."/>
        </authorList>
    </citation>
    <scope>NUCLEOTIDE SEQUENCE</scope>
    <source>
        <strain evidence="2">NBRC 109076</strain>
    </source>
</reference>
<accession>A0A919TMJ8</accession>
<dbReference type="RefSeq" id="WP_203683766.1">
    <property type="nucleotide sequence ID" value="NZ_BOMW01000062.1"/>
</dbReference>
<dbReference type="Proteomes" id="UP000629619">
    <property type="component" value="Unassembled WGS sequence"/>
</dbReference>
<sequence>MAVQADTVQDLVTEAGRRAVARLAPDELPFYDRVAEQWRERSSPPGSSVGFGIDAAMISEVVLQAISSAFSEILVVGSTAAGAGLLRWARRRRKREALPELTEEHVGRLRDACVRQALALDLTPEQADQLADAVVATISDAGGE</sequence>
<evidence type="ECO:0000313" key="3">
    <source>
        <dbReference type="Proteomes" id="UP000629619"/>
    </source>
</evidence>
<name>A0A919TMJ8_9ACTN</name>